<dbReference type="Proteomes" id="UP001562457">
    <property type="component" value="Unassembled WGS sequence"/>
</dbReference>
<gene>
    <name evidence="1" type="ORF">NHP164001_17660</name>
</gene>
<reference evidence="1 2" key="1">
    <citation type="submission" date="2024-06" db="EMBL/GenBank/DDBJ databases">
        <title>Draft genome sequence of Helicobacter trogontum NHP16-4001.</title>
        <authorList>
            <person name="Rimbara E."/>
            <person name="Suzuki M."/>
        </authorList>
    </citation>
    <scope>NUCLEOTIDE SEQUENCE [LARGE SCALE GENOMIC DNA]</scope>
    <source>
        <strain evidence="1 2">NHP16-4001</strain>
    </source>
</reference>
<dbReference type="EMBL" id="BAAFHN010000058">
    <property type="protein sequence ID" value="GAB0173745.1"/>
    <property type="molecule type" value="Genomic_DNA"/>
</dbReference>
<evidence type="ECO:0000313" key="2">
    <source>
        <dbReference type="Proteomes" id="UP001562457"/>
    </source>
</evidence>
<evidence type="ECO:0000313" key="1">
    <source>
        <dbReference type="EMBL" id="GAB0173745.1"/>
    </source>
</evidence>
<accession>A0ABQ0D5Z4</accession>
<comment type="caution">
    <text evidence="1">The sequence shown here is derived from an EMBL/GenBank/DDBJ whole genome shotgun (WGS) entry which is preliminary data.</text>
</comment>
<sequence length="266" mass="29850">MTKITPLPKPPTTQDSLNFDIRADEFLESLPKFAEELNAFEANINNVGIEVDNKLSEAIIRGKEAIKSATNEGINSINSAADKRKKELLAIAAIKSDSWQNIAQFILLLIRKIRAKQQKELEKRGCILEYKVFFRNALPKGYKKAGSTLLAKDYPLAWFYSRQTNPLLQQNTPPKSFLLPKGNLYIKGTDNKAHVGSFGEQQLLEHTHNYNITNLSNTGDRIKGGSDNYRNFSSHLSHSSVATSLTGKKTNEVNRIHLLEGYFVGE</sequence>
<dbReference type="RefSeq" id="WP_369607747.1">
    <property type="nucleotide sequence ID" value="NZ_BAAFHN010000058.1"/>
</dbReference>
<protein>
    <recommendedName>
        <fullName evidence="3">Phage tail protein</fullName>
    </recommendedName>
</protein>
<evidence type="ECO:0008006" key="3">
    <source>
        <dbReference type="Google" id="ProtNLM"/>
    </source>
</evidence>
<proteinExistence type="predicted"/>
<organism evidence="1 2">
    <name type="scientific">Helicobacter trogontum</name>
    <dbReference type="NCBI Taxonomy" id="50960"/>
    <lineage>
        <taxon>Bacteria</taxon>
        <taxon>Pseudomonadati</taxon>
        <taxon>Campylobacterota</taxon>
        <taxon>Epsilonproteobacteria</taxon>
        <taxon>Campylobacterales</taxon>
        <taxon>Helicobacteraceae</taxon>
        <taxon>Helicobacter</taxon>
    </lineage>
</organism>
<keyword evidence="2" id="KW-1185">Reference proteome</keyword>
<name>A0ABQ0D5Z4_9HELI</name>